<keyword evidence="3" id="KW-1185">Reference proteome</keyword>
<dbReference type="RefSeq" id="WP_035858685.1">
    <property type="nucleotide sequence ID" value="NZ_KK853997.1"/>
</dbReference>
<feature type="transmembrane region" description="Helical" evidence="1">
    <location>
        <begin position="37"/>
        <end position="56"/>
    </location>
</feature>
<keyword evidence="1" id="KW-0472">Membrane</keyword>
<reference evidence="2 3" key="1">
    <citation type="submission" date="2014-05" db="EMBL/GenBank/DDBJ databases">
        <title>Draft Genome Sequence of Kitasatospora cheerisanensis KCTC 2395.</title>
        <authorList>
            <person name="Nam D.H."/>
        </authorList>
    </citation>
    <scope>NUCLEOTIDE SEQUENCE [LARGE SCALE GENOMIC DNA]</scope>
    <source>
        <strain evidence="2 3">KCTC 2395</strain>
    </source>
</reference>
<name>A0A066Z5M5_9ACTN</name>
<keyword evidence="1" id="KW-0812">Transmembrane</keyword>
<dbReference type="AlphaFoldDB" id="A0A066Z5M5"/>
<dbReference type="InterPro" id="IPR005133">
    <property type="entry name" value="PhaG_MnhG_YufB"/>
</dbReference>
<gene>
    <name evidence="2" type="ORF">KCH_06640</name>
</gene>
<evidence type="ECO:0008006" key="4">
    <source>
        <dbReference type="Google" id="ProtNLM"/>
    </source>
</evidence>
<protein>
    <recommendedName>
        <fullName evidence="4">Cation:proton antiporter</fullName>
    </recommendedName>
</protein>
<dbReference type="GO" id="GO:0015297">
    <property type="term" value="F:antiporter activity"/>
    <property type="evidence" value="ECO:0007669"/>
    <property type="project" value="InterPro"/>
</dbReference>
<keyword evidence="1" id="KW-1133">Transmembrane helix</keyword>
<evidence type="ECO:0000313" key="3">
    <source>
        <dbReference type="Proteomes" id="UP000027178"/>
    </source>
</evidence>
<evidence type="ECO:0000313" key="2">
    <source>
        <dbReference type="EMBL" id="KDN87554.1"/>
    </source>
</evidence>
<comment type="caution">
    <text evidence="2">The sequence shown here is derived from an EMBL/GenBank/DDBJ whole genome shotgun (WGS) entry which is preliminary data.</text>
</comment>
<dbReference type="PATRIC" id="fig|1348663.4.peg.632"/>
<sequence length="98" mass="9774">MTGRHAVALVLLSAGSAALLLAGAAFARLPGRYLRLHALSAATTLGAPLTAAALAVETGPGRAALKLLLIGGLVLAAGPVTTMAIGRLTARQGREQPR</sequence>
<dbReference type="eggNOG" id="ENOG502ZNI0">
    <property type="taxonomic scope" value="Bacteria"/>
</dbReference>
<feature type="transmembrane region" description="Helical" evidence="1">
    <location>
        <begin position="68"/>
        <end position="90"/>
    </location>
</feature>
<accession>A0A066Z5M5</accession>
<organism evidence="2 3">
    <name type="scientific">Kitasatospora cheerisanensis KCTC 2395</name>
    <dbReference type="NCBI Taxonomy" id="1348663"/>
    <lineage>
        <taxon>Bacteria</taxon>
        <taxon>Bacillati</taxon>
        <taxon>Actinomycetota</taxon>
        <taxon>Actinomycetes</taxon>
        <taxon>Kitasatosporales</taxon>
        <taxon>Streptomycetaceae</taxon>
        <taxon>Kitasatospora</taxon>
    </lineage>
</organism>
<dbReference type="EMBL" id="JNBY01000028">
    <property type="protein sequence ID" value="KDN87554.1"/>
    <property type="molecule type" value="Genomic_DNA"/>
</dbReference>
<evidence type="ECO:0000256" key="1">
    <source>
        <dbReference type="SAM" id="Phobius"/>
    </source>
</evidence>
<dbReference type="Pfam" id="PF03334">
    <property type="entry name" value="PhaG_MnhG_YufB"/>
    <property type="match status" value="1"/>
</dbReference>
<dbReference type="GO" id="GO:0098662">
    <property type="term" value="P:inorganic cation transmembrane transport"/>
    <property type="evidence" value="ECO:0007669"/>
    <property type="project" value="InterPro"/>
</dbReference>
<dbReference type="HOGENOM" id="CLU_121334_2_0_11"/>
<proteinExistence type="predicted"/>
<dbReference type="Proteomes" id="UP000027178">
    <property type="component" value="Unassembled WGS sequence"/>
</dbReference>